<keyword evidence="2" id="KW-1185">Reference proteome</keyword>
<evidence type="ECO:0000313" key="1">
    <source>
        <dbReference type="EMBL" id="VDL73479.1"/>
    </source>
</evidence>
<evidence type="ECO:0000313" key="2">
    <source>
        <dbReference type="Proteomes" id="UP000271162"/>
    </source>
</evidence>
<accession>A0A0N4Y2F2</accession>
<name>A0A0N4Y2F2_NIPBR</name>
<organism evidence="3">
    <name type="scientific">Nippostrongylus brasiliensis</name>
    <name type="common">Rat hookworm</name>
    <dbReference type="NCBI Taxonomy" id="27835"/>
    <lineage>
        <taxon>Eukaryota</taxon>
        <taxon>Metazoa</taxon>
        <taxon>Ecdysozoa</taxon>
        <taxon>Nematoda</taxon>
        <taxon>Chromadorea</taxon>
        <taxon>Rhabditida</taxon>
        <taxon>Rhabditina</taxon>
        <taxon>Rhabditomorpha</taxon>
        <taxon>Strongyloidea</taxon>
        <taxon>Heligmosomidae</taxon>
        <taxon>Nippostrongylus</taxon>
    </lineage>
</organism>
<dbReference type="WBParaSite" id="NBR_0000988901-mRNA-1">
    <property type="protein sequence ID" value="NBR_0000988901-mRNA-1"/>
    <property type="gene ID" value="NBR_0000988901"/>
</dbReference>
<dbReference type="Proteomes" id="UP000271162">
    <property type="component" value="Unassembled WGS sequence"/>
</dbReference>
<gene>
    <name evidence="1" type="ORF">NBR_LOCUS9890</name>
</gene>
<evidence type="ECO:0000313" key="3">
    <source>
        <dbReference type="WBParaSite" id="NBR_0000988901-mRNA-1"/>
    </source>
</evidence>
<reference evidence="1 2" key="2">
    <citation type="submission" date="2018-11" db="EMBL/GenBank/DDBJ databases">
        <authorList>
            <consortium name="Pathogen Informatics"/>
        </authorList>
    </citation>
    <scope>NUCLEOTIDE SEQUENCE [LARGE SCALE GENOMIC DNA]</scope>
</reference>
<reference evidence="3" key="1">
    <citation type="submission" date="2017-02" db="UniProtKB">
        <authorList>
            <consortium name="WormBaseParasite"/>
        </authorList>
    </citation>
    <scope>IDENTIFICATION</scope>
</reference>
<proteinExistence type="predicted"/>
<dbReference type="AlphaFoldDB" id="A0A0N4Y2F2"/>
<dbReference type="EMBL" id="UYSL01020219">
    <property type="protein sequence ID" value="VDL73479.1"/>
    <property type="molecule type" value="Genomic_DNA"/>
</dbReference>
<protein>
    <submittedName>
        <fullName evidence="3">SOS response associated peptidase (SRAP)</fullName>
    </submittedName>
</protein>
<sequence length="67" mass="7594">MCSHYKKPRAGKPIDVESMTGLLLSAERRHRPVTSVALDSSCYPSIAHLVDPHEFLPPRLRLHPLHQ</sequence>